<dbReference type="InterPro" id="IPR010982">
    <property type="entry name" value="Lambda_DNA-bd_dom_sf"/>
</dbReference>
<dbReference type="AlphaFoldDB" id="A0A918E4Y9"/>
<dbReference type="Gene3D" id="1.10.260.40">
    <property type="entry name" value="lambda repressor-like DNA-binding domains"/>
    <property type="match status" value="1"/>
</dbReference>
<dbReference type="InterPro" id="IPR001387">
    <property type="entry name" value="Cro/C1-type_HTH"/>
</dbReference>
<comment type="caution">
    <text evidence="3">The sequence shown here is derived from an EMBL/GenBank/DDBJ whole genome shotgun (WGS) entry which is preliminary data.</text>
</comment>
<reference evidence="3" key="1">
    <citation type="journal article" date="2014" name="Int. J. Syst. Evol. Microbiol.">
        <title>Complete genome sequence of Corynebacterium casei LMG S-19264T (=DSM 44701T), isolated from a smear-ripened cheese.</title>
        <authorList>
            <consortium name="US DOE Joint Genome Institute (JGI-PGF)"/>
            <person name="Walter F."/>
            <person name="Albersmeier A."/>
            <person name="Kalinowski J."/>
            <person name="Ruckert C."/>
        </authorList>
    </citation>
    <scope>NUCLEOTIDE SEQUENCE</scope>
    <source>
        <strain evidence="3">CGMCC 4.7430</strain>
    </source>
</reference>
<accession>A0A918E4Y9</accession>
<feature type="domain" description="HTH cro/C1-type" evidence="2">
    <location>
        <begin position="66"/>
        <end position="122"/>
    </location>
</feature>
<dbReference type="SMART" id="SM00530">
    <property type="entry name" value="HTH_XRE"/>
    <property type="match status" value="1"/>
</dbReference>
<dbReference type="Pfam" id="PF21179">
    <property type="entry name" value="BldD-like_C"/>
    <property type="match status" value="1"/>
</dbReference>
<dbReference type="SUPFAM" id="SSF47413">
    <property type="entry name" value="lambda repressor-like DNA-binding domains"/>
    <property type="match status" value="1"/>
</dbReference>
<feature type="compositionally biased region" description="Basic residues" evidence="1">
    <location>
        <begin position="23"/>
        <end position="37"/>
    </location>
</feature>
<name>A0A918E4Y9_9ACTN</name>
<feature type="compositionally biased region" description="Polar residues" evidence="1">
    <location>
        <begin position="38"/>
        <end position="52"/>
    </location>
</feature>
<proteinExistence type="predicted"/>
<reference evidence="3" key="2">
    <citation type="submission" date="2020-09" db="EMBL/GenBank/DDBJ databases">
        <authorList>
            <person name="Sun Q."/>
            <person name="Zhou Y."/>
        </authorList>
    </citation>
    <scope>NUCLEOTIDE SEQUENCE</scope>
    <source>
        <strain evidence="3">CGMCC 4.7430</strain>
    </source>
</reference>
<dbReference type="PROSITE" id="PS50943">
    <property type="entry name" value="HTH_CROC1"/>
    <property type="match status" value="1"/>
</dbReference>
<evidence type="ECO:0000313" key="4">
    <source>
        <dbReference type="Proteomes" id="UP000660745"/>
    </source>
</evidence>
<dbReference type="CDD" id="cd16837">
    <property type="entry name" value="BldD_C_like"/>
    <property type="match status" value="1"/>
</dbReference>
<dbReference type="Pfam" id="PF13560">
    <property type="entry name" value="HTH_31"/>
    <property type="match status" value="1"/>
</dbReference>
<dbReference type="InterPro" id="IPR037664">
    <property type="entry name" value="BldD_C"/>
</dbReference>
<keyword evidence="4" id="KW-1185">Reference proteome</keyword>
<dbReference type="EMBL" id="BMNK01000006">
    <property type="protein sequence ID" value="GGP07888.1"/>
    <property type="molecule type" value="Genomic_DNA"/>
</dbReference>
<dbReference type="CDD" id="cd00093">
    <property type="entry name" value="HTH_XRE"/>
    <property type="match status" value="1"/>
</dbReference>
<evidence type="ECO:0000259" key="2">
    <source>
        <dbReference type="PROSITE" id="PS50943"/>
    </source>
</evidence>
<sequence>MRNQNRAAFQGKPEAMATDWCRTRHRTPGGSGIRRKGAQSTESYTYESRGATQMPSEYAKSLGARLRAIRTQQGLSLHGVEEKSRGRWKAVVVGSYERGDRAVTVQKLAELADFYGVPVSELLPGGAAPSPLGPTPKLVIDLERLASLPKEKAGALARYAATIQSQRGDYNGKVLSIRQEDLRSLAVIYDKSPSELTEELISWGVLDAEARRAVEAF</sequence>
<dbReference type="FunFam" id="1.10.260.40:FF:000006">
    <property type="entry name" value="Transcriptional Regulator BldD"/>
    <property type="match status" value="1"/>
</dbReference>
<gene>
    <name evidence="3" type="ORF">GCM10012278_37200</name>
</gene>
<dbReference type="GO" id="GO:0045892">
    <property type="term" value="P:negative regulation of DNA-templated transcription"/>
    <property type="evidence" value="ECO:0007669"/>
    <property type="project" value="InterPro"/>
</dbReference>
<dbReference type="Gene3D" id="1.10.10.1930">
    <property type="match status" value="1"/>
</dbReference>
<dbReference type="Proteomes" id="UP000660745">
    <property type="component" value="Unassembled WGS sequence"/>
</dbReference>
<dbReference type="GO" id="GO:0003677">
    <property type="term" value="F:DNA binding"/>
    <property type="evidence" value="ECO:0007669"/>
    <property type="project" value="InterPro"/>
</dbReference>
<organism evidence="3 4">
    <name type="scientific">Nonomuraea glycinis</name>
    <dbReference type="NCBI Taxonomy" id="2047744"/>
    <lineage>
        <taxon>Bacteria</taxon>
        <taxon>Bacillati</taxon>
        <taxon>Actinomycetota</taxon>
        <taxon>Actinomycetes</taxon>
        <taxon>Streptosporangiales</taxon>
        <taxon>Streptosporangiaceae</taxon>
        <taxon>Nonomuraea</taxon>
    </lineage>
</organism>
<protein>
    <recommendedName>
        <fullName evidence="2">HTH cro/C1-type domain-containing protein</fullName>
    </recommendedName>
</protein>
<feature type="region of interest" description="Disordered" evidence="1">
    <location>
        <begin position="1"/>
        <end position="52"/>
    </location>
</feature>
<evidence type="ECO:0000256" key="1">
    <source>
        <dbReference type="SAM" id="MobiDB-lite"/>
    </source>
</evidence>
<evidence type="ECO:0000313" key="3">
    <source>
        <dbReference type="EMBL" id="GGP07888.1"/>
    </source>
</evidence>
<dbReference type="InterPro" id="IPR038099">
    <property type="entry name" value="BldD-like_C_sf"/>
</dbReference>